<comment type="subunit">
    <text evidence="2 9">Heterotetramer of two alpha and two beta chains.</text>
</comment>
<dbReference type="GO" id="GO:0006592">
    <property type="term" value="P:ornithine biosynthetic process"/>
    <property type="evidence" value="ECO:0007669"/>
    <property type="project" value="TreeGrafter"/>
</dbReference>
<feature type="binding site" evidence="9">
    <location>
        <position position="151"/>
    </location>
    <ligand>
        <name>substrate</name>
    </ligand>
</feature>
<feature type="active site" description="Nucleophile" evidence="9">
    <location>
        <position position="188"/>
    </location>
</feature>
<comment type="subcellular location">
    <subcellularLocation>
        <location evidence="9">Cytoplasm</location>
    </subcellularLocation>
</comment>
<feature type="binding site" evidence="9">
    <location>
        <position position="188"/>
    </location>
    <ligand>
        <name>substrate</name>
    </ligand>
</feature>
<keyword evidence="7 9" id="KW-0012">Acyltransferase</keyword>
<reference evidence="10" key="1">
    <citation type="journal article" date="2020" name="mSystems">
        <title>Genome- and Community-Level Interaction Insights into Carbon Utilization and Element Cycling Functions of Hydrothermarchaeota in Hydrothermal Sediment.</title>
        <authorList>
            <person name="Zhou Z."/>
            <person name="Liu Y."/>
            <person name="Xu W."/>
            <person name="Pan J."/>
            <person name="Luo Z.H."/>
            <person name="Li M."/>
        </authorList>
    </citation>
    <scope>NUCLEOTIDE SEQUENCE [LARGE SCALE GENOMIC DNA]</scope>
    <source>
        <strain evidence="10">HyVt-115</strain>
    </source>
</reference>
<dbReference type="GO" id="GO:0006526">
    <property type="term" value="P:L-arginine biosynthetic process"/>
    <property type="evidence" value="ECO:0007669"/>
    <property type="project" value="UniProtKB-UniRule"/>
</dbReference>
<evidence type="ECO:0000256" key="8">
    <source>
        <dbReference type="ARBA" id="ARBA00049439"/>
    </source>
</evidence>
<feature type="chain" id="PRO_5028540207" description="Arginine biosynthesis bifunctional protein ArgJ beta chain" evidence="9">
    <location>
        <begin position="188"/>
        <end position="398"/>
    </location>
</feature>
<dbReference type="CDD" id="cd02152">
    <property type="entry name" value="OAT"/>
    <property type="match status" value="1"/>
</dbReference>
<dbReference type="InterPro" id="IPR002813">
    <property type="entry name" value="Arg_biosynth_ArgJ"/>
</dbReference>
<dbReference type="Pfam" id="PF01960">
    <property type="entry name" value="ArgJ"/>
    <property type="match status" value="1"/>
</dbReference>
<dbReference type="PANTHER" id="PTHR23100:SF0">
    <property type="entry name" value="ARGININE BIOSYNTHESIS BIFUNCTIONAL PROTEIN ARGJ, MITOCHONDRIAL"/>
    <property type="match status" value="1"/>
</dbReference>
<dbReference type="EMBL" id="DQWS01000109">
    <property type="protein sequence ID" value="HDD52988.1"/>
    <property type="molecule type" value="Genomic_DNA"/>
</dbReference>
<comment type="similarity">
    <text evidence="1 9">Belongs to the ArgJ family.</text>
</comment>
<feature type="binding site" evidence="9">
    <location>
        <position position="177"/>
    </location>
    <ligand>
        <name>substrate</name>
    </ligand>
</feature>
<keyword evidence="5 9" id="KW-0808">Transferase</keyword>
<comment type="function">
    <text evidence="9">Catalyzes two activities which are involved in the cyclic version of arginine biosynthesis: the synthesis of N-acetylglutamate from glutamate and acetyl-CoA as the acetyl donor, and of ornithine by transacetylation between N(2)-acetylornithine and glutamate.</text>
</comment>
<evidence type="ECO:0000256" key="3">
    <source>
        <dbReference type="ARBA" id="ARBA00022571"/>
    </source>
</evidence>
<feature type="binding site" evidence="9">
    <location>
        <position position="271"/>
    </location>
    <ligand>
        <name>substrate</name>
    </ligand>
</feature>
<comment type="catalytic activity">
    <reaction evidence="9">
        <text>L-glutamate + acetyl-CoA = N-acetyl-L-glutamate + CoA + H(+)</text>
        <dbReference type="Rhea" id="RHEA:24292"/>
        <dbReference type="ChEBI" id="CHEBI:15378"/>
        <dbReference type="ChEBI" id="CHEBI:29985"/>
        <dbReference type="ChEBI" id="CHEBI:44337"/>
        <dbReference type="ChEBI" id="CHEBI:57287"/>
        <dbReference type="ChEBI" id="CHEBI:57288"/>
        <dbReference type="EC" id="2.3.1.1"/>
    </reaction>
</comment>
<evidence type="ECO:0000256" key="4">
    <source>
        <dbReference type="ARBA" id="ARBA00022605"/>
    </source>
</evidence>
<feature type="site" description="Cleavage; by autolysis" evidence="9">
    <location>
        <begin position="187"/>
        <end position="188"/>
    </location>
</feature>
<dbReference type="NCBIfam" id="NF003802">
    <property type="entry name" value="PRK05388.1"/>
    <property type="match status" value="1"/>
</dbReference>
<evidence type="ECO:0000256" key="9">
    <source>
        <dbReference type="HAMAP-Rule" id="MF_01106"/>
    </source>
</evidence>
<keyword evidence="4 9" id="KW-0028">Amino-acid biosynthesis</keyword>
<gene>
    <name evidence="9 10" type="primary">argJ</name>
    <name evidence="10" type="ORF">ENF32_02840</name>
</gene>
<comment type="pathway">
    <text evidence="9">Amino-acid biosynthesis; L-arginine biosynthesis; N(2)-acetyl-L-ornithine from L-glutamate: step 1/4.</text>
</comment>
<name>A0A7C0U609_9BACT</name>
<dbReference type="InterPro" id="IPR016117">
    <property type="entry name" value="ArgJ-like_dom_sf"/>
</dbReference>
<dbReference type="HAMAP" id="MF_01106">
    <property type="entry name" value="ArgJ"/>
    <property type="match status" value="1"/>
</dbReference>
<evidence type="ECO:0000256" key="7">
    <source>
        <dbReference type="ARBA" id="ARBA00023315"/>
    </source>
</evidence>
<evidence type="ECO:0000256" key="2">
    <source>
        <dbReference type="ARBA" id="ARBA00011475"/>
    </source>
</evidence>
<comment type="pathway">
    <text evidence="9">Amino-acid biosynthesis; L-arginine biosynthesis; L-ornithine and N-acetyl-L-glutamate from L-glutamate and N(2)-acetyl-L-ornithine (cyclic): step 1/1.</text>
</comment>
<dbReference type="Proteomes" id="UP000885690">
    <property type="component" value="Unassembled WGS sequence"/>
</dbReference>
<evidence type="ECO:0000256" key="1">
    <source>
        <dbReference type="ARBA" id="ARBA00006774"/>
    </source>
</evidence>
<dbReference type="PANTHER" id="PTHR23100">
    <property type="entry name" value="ARGININE BIOSYNTHESIS BIFUNCTIONAL PROTEIN ARGJ"/>
    <property type="match status" value="1"/>
</dbReference>
<protein>
    <recommendedName>
        <fullName evidence="9">Arginine biosynthesis bifunctional protein ArgJ</fullName>
    </recommendedName>
    <domain>
        <recommendedName>
            <fullName evidence="9">Glutamate N-acetyltransferase</fullName>
            <ecNumber evidence="9">2.3.1.35</ecNumber>
        </recommendedName>
        <alternativeName>
            <fullName evidence="9">Ornithine acetyltransferase</fullName>
            <shortName evidence="9">OATase</shortName>
        </alternativeName>
        <alternativeName>
            <fullName evidence="9">Ornithine transacetylase</fullName>
        </alternativeName>
    </domain>
    <domain>
        <recommendedName>
            <fullName evidence="9">Amino-acid acetyltransferase</fullName>
            <ecNumber evidence="9">2.3.1.1</ecNumber>
        </recommendedName>
        <alternativeName>
            <fullName evidence="9">N-acetylglutamate synthase</fullName>
            <shortName evidence="9">AGSase</shortName>
        </alternativeName>
    </domain>
    <component>
        <recommendedName>
            <fullName evidence="9">Arginine biosynthesis bifunctional protein ArgJ alpha chain</fullName>
        </recommendedName>
    </component>
    <component>
        <recommendedName>
            <fullName evidence="9">Arginine biosynthesis bifunctional protein ArgJ beta chain</fullName>
        </recommendedName>
    </component>
</protein>
<dbReference type="EC" id="2.3.1.35" evidence="9"/>
<comment type="catalytic activity">
    <reaction evidence="8 9">
        <text>N(2)-acetyl-L-ornithine + L-glutamate = N-acetyl-L-glutamate + L-ornithine</text>
        <dbReference type="Rhea" id="RHEA:15349"/>
        <dbReference type="ChEBI" id="CHEBI:29985"/>
        <dbReference type="ChEBI" id="CHEBI:44337"/>
        <dbReference type="ChEBI" id="CHEBI:46911"/>
        <dbReference type="ChEBI" id="CHEBI:57805"/>
        <dbReference type="EC" id="2.3.1.35"/>
    </reaction>
</comment>
<dbReference type="InterPro" id="IPR042195">
    <property type="entry name" value="ArgJ_beta_C"/>
</dbReference>
<evidence type="ECO:0000256" key="6">
    <source>
        <dbReference type="ARBA" id="ARBA00022813"/>
    </source>
</evidence>
<comment type="caution">
    <text evidence="10">The sequence shown here is derived from an EMBL/GenBank/DDBJ whole genome shotgun (WGS) entry which is preliminary data.</text>
</comment>
<dbReference type="Gene3D" id="3.10.20.340">
    <property type="entry name" value="ArgJ beta chain, C-terminal domain"/>
    <property type="match status" value="1"/>
</dbReference>
<feature type="binding site" evidence="9">
    <location>
        <position position="398"/>
    </location>
    <ligand>
        <name>substrate</name>
    </ligand>
</feature>
<dbReference type="GO" id="GO:0004042">
    <property type="term" value="F:L-glutamate N-acetyltransferase activity"/>
    <property type="evidence" value="ECO:0007669"/>
    <property type="project" value="UniProtKB-UniRule"/>
</dbReference>
<feature type="binding site" evidence="9">
    <location>
        <position position="393"/>
    </location>
    <ligand>
        <name>substrate</name>
    </ligand>
</feature>
<dbReference type="EC" id="2.3.1.1" evidence="9"/>
<dbReference type="AlphaFoldDB" id="A0A7C0U609"/>
<sequence length="398" mass="42138">MELEKIDGGVTAPKGFLAGGMACGIKKDLPDLGLLSSTKEARAAGVFTTNLVKAAPVLVSSQQIIRGKARAIIANSGNANACTGEEGLKDAWTMVESTAKALEVPPEEVLVCSTGVIGEPLPIEAIQKGIESLAANISPQGGETFARAIMTTDSFPKSTALEVTTSQGTFRMGGAAKGAGMIHPSMATMLAFITTDLEIEAPALREALKKAVDLSFNRISVDGDTSTNDTVLILANGSSGVKGQGEALQALKEGLKKICQELAHMIVRDGEGATKVVKILVKGAPSDREAEMAARRMANSLLVKTALHGEDPNWGRLAAALGSSGCRVEPERLQIWIGEVQIVKGGMGLPQAEDPAHQVMRKREYTITLDLGLGPGEYWMWTCDLTYEYVRINAEYRS</sequence>
<dbReference type="GO" id="GO:0005737">
    <property type="term" value="C:cytoplasm"/>
    <property type="evidence" value="ECO:0007669"/>
    <property type="project" value="UniProtKB-SubCell"/>
</dbReference>
<dbReference type="FunFam" id="3.60.70.12:FF:000001">
    <property type="entry name" value="Arginine biosynthesis bifunctional protein ArgJ, chloroplastic"/>
    <property type="match status" value="1"/>
</dbReference>
<keyword evidence="9" id="KW-0963">Cytoplasm</keyword>
<accession>A0A7C0U609</accession>
<keyword evidence="3 9" id="KW-0055">Arginine biosynthesis</keyword>
<dbReference type="SUPFAM" id="SSF56266">
    <property type="entry name" value="DmpA/ArgJ-like"/>
    <property type="match status" value="1"/>
</dbReference>
<organism evidence="10">
    <name type="scientific">Thermosulfidibacter takaii</name>
    <dbReference type="NCBI Taxonomy" id="412593"/>
    <lineage>
        <taxon>Bacteria</taxon>
        <taxon>Pseudomonadati</taxon>
        <taxon>Thermosulfidibacterota</taxon>
        <taxon>Thermosulfidibacteria</taxon>
        <taxon>Thermosulfidibacterales</taxon>
        <taxon>Thermosulfidibacteraceae</taxon>
    </lineage>
</organism>
<keyword evidence="6 9" id="KW-0068">Autocatalytic cleavage</keyword>
<dbReference type="NCBIfam" id="TIGR00120">
    <property type="entry name" value="ArgJ"/>
    <property type="match status" value="1"/>
</dbReference>
<dbReference type="UniPathway" id="UPA00068">
    <property type="reaction ID" value="UER00106"/>
</dbReference>
<feature type="site" description="Involved in the stabilization of negative charge on the oxyanion by the formation of the oxyanion hole" evidence="9">
    <location>
        <position position="115"/>
    </location>
</feature>
<dbReference type="Gene3D" id="3.60.70.12">
    <property type="entry name" value="L-amino peptidase D-ALA esterase/amidase"/>
    <property type="match status" value="1"/>
</dbReference>
<keyword evidence="9" id="KW-0511">Multifunctional enzyme</keyword>
<feature type="site" description="Involved in the stabilization of negative charge on the oxyanion by the formation of the oxyanion hole" evidence="9">
    <location>
        <position position="114"/>
    </location>
</feature>
<proteinExistence type="inferred from homology"/>
<evidence type="ECO:0000313" key="10">
    <source>
        <dbReference type="EMBL" id="HDD52988.1"/>
    </source>
</evidence>
<dbReference type="FunFam" id="3.10.20.340:FF:000001">
    <property type="entry name" value="Arginine biosynthesis bifunctional protein ArgJ, chloroplastic"/>
    <property type="match status" value="1"/>
</dbReference>
<evidence type="ECO:0000256" key="5">
    <source>
        <dbReference type="ARBA" id="ARBA00022679"/>
    </source>
</evidence>
<dbReference type="GO" id="GO:0004358">
    <property type="term" value="F:L-glutamate N-acetyltransferase activity, acting on acetyl-L-ornithine as donor"/>
    <property type="evidence" value="ECO:0007669"/>
    <property type="project" value="UniProtKB-UniRule"/>
</dbReference>
<feature type="chain" id="PRO_5028540208" description="Arginine biosynthesis bifunctional protein ArgJ alpha chain" evidence="9">
    <location>
        <begin position="1"/>
        <end position="187"/>
    </location>
</feature>